<keyword evidence="2" id="KW-0732">Signal</keyword>
<keyword evidence="1" id="KW-1133">Transmembrane helix</keyword>
<evidence type="ECO:0000313" key="3">
    <source>
        <dbReference type="EMBL" id="GLW90650.1"/>
    </source>
</evidence>
<dbReference type="InterPro" id="IPR018750">
    <property type="entry name" value="DUF2306_membrane"/>
</dbReference>
<comment type="caution">
    <text evidence="3">The sequence shown here is derived from an EMBL/GenBank/DDBJ whole genome shotgun (WGS) entry which is preliminary data.</text>
</comment>
<organism evidence="3 4">
    <name type="scientific">Actinokineospora globicatena</name>
    <dbReference type="NCBI Taxonomy" id="103729"/>
    <lineage>
        <taxon>Bacteria</taxon>
        <taxon>Bacillati</taxon>
        <taxon>Actinomycetota</taxon>
        <taxon>Actinomycetes</taxon>
        <taxon>Pseudonocardiales</taxon>
        <taxon>Pseudonocardiaceae</taxon>
        <taxon>Actinokineospora</taxon>
    </lineage>
</organism>
<keyword evidence="1" id="KW-0812">Transmembrane</keyword>
<sequence>MSMRTKRLPAALVLLSAVPIIAGAARLTTLAAPVTAENARFAAAPVPIVLHIVGATVFSLLGAFQFSPGLRRSSWHRRAGRITLPCGLIAALSGLWMTIAYPDAPGDGPLLATFRLVFGTLMVVSLVQGYRAIRRRDFRAHRVWMIRGYAIGVAAGTQVVVTLPWVVVFGQPGGTTRALLLGAAWVINLGIAEWAGRRSGQSAPHRRIRTRQSLVDGQPGVSRMSARWAGRLSGRGRAVDDGPERAGSLG</sequence>
<keyword evidence="4" id="KW-1185">Reference proteome</keyword>
<dbReference type="Pfam" id="PF10067">
    <property type="entry name" value="DUF2306"/>
    <property type="match status" value="1"/>
</dbReference>
<protein>
    <submittedName>
        <fullName evidence="3">Membrane protein</fullName>
    </submittedName>
</protein>
<name>A0A9W6V5Q8_9PSEU</name>
<feature type="transmembrane region" description="Helical" evidence="1">
    <location>
        <begin position="148"/>
        <end position="166"/>
    </location>
</feature>
<evidence type="ECO:0000256" key="2">
    <source>
        <dbReference type="SAM" id="SignalP"/>
    </source>
</evidence>
<feature type="transmembrane region" description="Helical" evidence="1">
    <location>
        <begin position="108"/>
        <end position="127"/>
    </location>
</feature>
<accession>A0A9W6V5Q8</accession>
<dbReference type="Proteomes" id="UP001165042">
    <property type="component" value="Unassembled WGS sequence"/>
</dbReference>
<gene>
    <name evidence="3" type="ORF">Aglo03_14660</name>
</gene>
<evidence type="ECO:0000256" key="1">
    <source>
        <dbReference type="SAM" id="Phobius"/>
    </source>
</evidence>
<feature type="signal peptide" evidence="2">
    <location>
        <begin position="1"/>
        <end position="24"/>
    </location>
</feature>
<feature type="transmembrane region" description="Helical" evidence="1">
    <location>
        <begin position="46"/>
        <end position="70"/>
    </location>
</feature>
<feature type="transmembrane region" description="Helical" evidence="1">
    <location>
        <begin position="178"/>
        <end position="196"/>
    </location>
</feature>
<dbReference type="AlphaFoldDB" id="A0A9W6V5Q8"/>
<feature type="chain" id="PRO_5040771195" evidence="2">
    <location>
        <begin position="25"/>
        <end position="250"/>
    </location>
</feature>
<feature type="transmembrane region" description="Helical" evidence="1">
    <location>
        <begin position="82"/>
        <end position="102"/>
    </location>
</feature>
<evidence type="ECO:0000313" key="4">
    <source>
        <dbReference type="Proteomes" id="UP001165042"/>
    </source>
</evidence>
<keyword evidence="1" id="KW-0472">Membrane</keyword>
<reference evidence="3" key="1">
    <citation type="submission" date="2023-02" db="EMBL/GenBank/DDBJ databases">
        <title>Actinokineospora globicatena NBRC 15670.</title>
        <authorList>
            <person name="Ichikawa N."/>
            <person name="Sato H."/>
            <person name="Tonouchi N."/>
        </authorList>
    </citation>
    <scope>NUCLEOTIDE SEQUENCE</scope>
    <source>
        <strain evidence="3">NBRC 15670</strain>
    </source>
</reference>
<proteinExistence type="predicted"/>
<dbReference type="EMBL" id="BSSD01000002">
    <property type="protein sequence ID" value="GLW90650.1"/>
    <property type="molecule type" value="Genomic_DNA"/>
</dbReference>